<dbReference type="GO" id="GO:0071108">
    <property type="term" value="P:protein K48-linked deubiquitination"/>
    <property type="evidence" value="ECO:0007669"/>
    <property type="project" value="InterPro"/>
</dbReference>
<feature type="compositionally biased region" description="Low complexity" evidence="4">
    <location>
        <begin position="339"/>
        <end position="348"/>
    </location>
</feature>
<feature type="region of interest" description="Disordered" evidence="4">
    <location>
        <begin position="334"/>
        <end position="359"/>
    </location>
</feature>
<evidence type="ECO:0000256" key="2">
    <source>
        <dbReference type="RuleBase" id="RU367088"/>
    </source>
</evidence>
<evidence type="ECO:0000256" key="4">
    <source>
        <dbReference type="SAM" id="MobiDB-lite"/>
    </source>
</evidence>
<comment type="catalytic activity">
    <reaction evidence="2">
        <text>Thiol-dependent hydrolysis of ester, thioester, amide, peptide and isopeptide bonds formed by the C-terminal Gly of ubiquitin (a 76-residue protein attached to proteins as an intracellular targeting signal).</text>
        <dbReference type="EC" id="3.4.19.12"/>
    </reaction>
</comment>
<organism evidence="6 7">
    <name type="scientific">Lepeophtheirus salmonis</name>
    <name type="common">Salmon louse</name>
    <name type="synonym">Caligus salmonis</name>
    <dbReference type="NCBI Taxonomy" id="72036"/>
    <lineage>
        <taxon>Eukaryota</taxon>
        <taxon>Metazoa</taxon>
        <taxon>Ecdysozoa</taxon>
        <taxon>Arthropoda</taxon>
        <taxon>Crustacea</taxon>
        <taxon>Multicrustacea</taxon>
        <taxon>Hexanauplia</taxon>
        <taxon>Copepoda</taxon>
        <taxon>Siphonostomatoida</taxon>
        <taxon>Caligidae</taxon>
        <taxon>Lepeophtheirus</taxon>
    </lineage>
</organism>
<feature type="region of interest" description="Disordered" evidence="4">
    <location>
        <begin position="374"/>
        <end position="404"/>
    </location>
</feature>
<feature type="compositionally biased region" description="Polar residues" evidence="4">
    <location>
        <begin position="377"/>
        <end position="386"/>
    </location>
</feature>
<keyword evidence="2 6" id="KW-0378">Hydrolase</keyword>
<feature type="region of interest" description="Disordered" evidence="4">
    <location>
        <begin position="27"/>
        <end position="56"/>
    </location>
</feature>
<dbReference type="Pfam" id="PF13898">
    <property type="entry name" value="MINDY-3_4_CD"/>
    <property type="match status" value="1"/>
</dbReference>
<dbReference type="PANTHER" id="PTHR12473">
    <property type="entry name" value="UBIQUITIN CARBOXYL-TERMINAL HYDROLASE MINDY-4-RELATED"/>
    <property type="match status" value="1"/>
</dbReference>
<keyword evidence="7" id="KW-1185">Reference proteome</keyword>
<evidence type="ECO:0000256" key="1">
    <source>
        <dbReference type="ARBA" id="ARBA00011074"/>
    </source>
</evidence>
<dbReference type="EMBL" id="HG994593">
    <property type="protein sequence ID" value="CAF2849426.1"/>
    <property type="molecule type" value="Genomic_DNA"/>
</dbReference>
<dbReference type="Proteomes" id="UP000675881">
    <property type="component" value="Chromosome 14"/>
</dbReference>
<feature type="coiled-coil region" evidence="3">
    <location>
        <begin position="1105"/>
        <end position="1167"/>
    </location>
</feature>
<keyword evidence="2" id="KW-0645">Protease</keyword>
<feature type="coiled-coil region" evidence="3">
    <location>
        <begin position="218"/>
        <end position="290"/>
    </location>
</feature>
<dbReference type="InterPro" id="IPR025257">
    <property type="entry name" value="MINDY-3/4_CD"/>
</dbReference>
<feature type="region of interest" description="Disordered" evidence="4">
    <location>
        <begin position="994"/>
        <end position="1013"/>
    </location>
</feature>
<dbReference type="GO" id="GO:0004843">
    <property type="term" value="F:cysteine-type deubiquitinase activity"/>
    <property type="evidence" value="ECO:0007669"/>
    <property type="project" value="UniProtKB-UniRule"/>
</dbReference>
<feature type="coiled-coil region" evidence="3">
    <location>
        <begin position="519"/>
        <end position="574"/>
    </location>
</feature>
<keyword evidence="2" id="KW-0788">Thiol protease</keyword>
<feature type="coiled-coil region" evidence="3">
    <location>
        <begin position="956"/>
        <end position="983"/>
    </location>
</feature>
<dbReference type="SMART" id="SM01174">
    <property type="entry name" value="DUF4205"/>
    <property type="match status" value="1"/>
</dbReference>
<comment type="similarity">
    <text evidence="1 2">Belongs to the MINDY deubiquitinase family. FAM188 subfamily.</text>
</comment>
<name>A0A7R8CKK8_LEPSM</name>
<dbReference type="GO" id="GO:1990380">
    <property type="term" value="F:K48-linked deubiquitinase activity"/>
    <property type="evidence" value="ECO:0007669"/>
    <property type="project" value="UniProtKB-UniRule"/>
</dbReference>
<evidence type="ECO:0000259" key="5">
    <source>
        <dbReference type="SMART" id="SM01174"/>
    </source>
</evidence>
<sequence length="1892" mass="216144">MYETSYMQLLRENSELQRSYTLLLSSSASKGGSPVPNPNKSGAGSGCPDDSPSPELNRLREDLAIAEKTVEELESSLSNRVGVPGRLIKDKKLLIRSNYVLAEKYKTLQEKESKVKIDLQDAKDQCELLEFRVLELEEEKGRSQLKSLKTSKEVDSINKSLGCDSGTSSITNDEDLLEIHNDFRKEKVSTTKSRLQALVETTPQANDKSLLLQTVALFESLLSKIQDLQKENEQLKKSGNRFDDIVLDLEDSRRKLEDALQDAANLKKENETLNQKMVQLQEDKLQNESTADSRISELEKRLEIKEEMDVVSRGDEVDHELCFTKVSAHLRRNKNGACSSSSGISSDISDNENEHTKPSNKEIFTESGIFVDEEQHQSVSTQTLDANKSRNEDSRSDYESSEELEDLKEECRDLVNRKKELEYELERYKEEIKTLKTKEDEECTSDQKITELGRIEFSLRNQLGEWEKKYRSLYQQNQMLMEEKCEFEEADNDSRLNAQRWEQDYKLSYEKTLILSDELTLERKAMTRLKAEFEELQRSVEDSRSDSAYLEALVNRYEQRIFDLEELEVELREKLTLLESAFNVLSWWTRVTMSLGTRLISAPMLLHLPSGHEDEKEVEAMSCRVESCLKVRELAERLFFGQEENAKRIIELEGKLDSSESNLRSHSVELEELKAKELAYEETMARAETILRDIESNYRNKIAIVEEEKKSLEYKLECKSKSSSLQSRLALSDEMEVELKDRILRLEETEKELNAKLNEQRRLNSTLRKEMMEREEDLTHRLTDMRAENDKISNTLRKRISDIERDSLDVRRKLSEAEQESEERYTKICRMENEISRLLLLSPRNDHLLLRENNNTLRIRVRGFEKPQSSPSICSRDSVLDSSDEYFSIYRNEVRTSKMISTSPTDEDLSSDESHSWSPTGRMRYRSLKDHNGRFYLNHYIANGLSFWLSELQKDLITSNQRINESDKAIDKLKEEMGDVRGQLLGLKSSIKSHQISPSSCSPDSSSKESNNALSAYEESNQVCNGDGGLVSITRDVESVTQLLENCINCQRGPVQILKNSAAALRNMSSIICGEQQFPYLDKLNSYESDETLVCASVVDGVSIDKTLQNHLGELKEKLIKMENELNLVGEESKDLHEQLLVSKTTVELKEKEIESGKERVKELETENHVLSEGFEKQSAKVESLNYRFRETLDSKRQLEHKCEVKDFLIKTLAECSACSTNNNTLRPSALINRLKETTFKPSYKGMDFNLDSLCHYLGTFRGRDKSEHHQSIHETQSLTNETLIVSSDIRIASKIDSTTLLISWTPPNKDLCIKAYLVYISGTFHQKINEFWLGKALIHGLKLHTNFILDIVCTGKCNNNLDKKCRQRGQSIQEVVNSQLQSFLGGKKYLPRNQDPYLPSLIEHQRQLSAISLLNEDMERRKKSSILSSGPITSSAVDYSRLRLRSAKPRCKKGIPFQKESGGGNTATDNKEIKSISSEVHFKNSLSFDNWFNSNEINGTSLDTDNSNSQIQVVEPSDNEDITNKNNSIEIRDIEDSIESNLFINKEFTTPMGVKPRGTPFTLDLARSLRHFLFKSTSCQFSSGWFNQGFEFNTPGTNLSFGLKQRKGGPCGIIATVQAYILKFLLFDRDEMSTLVLKTVINQREALLEAFCSIFKKIAGNNDIIIVTPGCKFHFQGIGNYYKSDGVTEKLETHTFKQSSLKEVIKLHLNSFFDHEMGVICFLYSIILTKGIDNIMKEMDTTDSPFVGAHGYCTQEMVNLLLTGSATSNAFDGSMSISDGILLRGITCESELGFLSLFEHYGSCAVGQHYKNPKYPIWIVCSESHFSVLFSLENPVNCDLYYYDELAKQELPIKISLSYNGNEGTSSPIEKCIRTKWKNVSIDWNGTEPIL</sequence>
<keyword evidence="2" id="KW-0833">Ubl conjugation pathway</keyword>
<dbReference type="Pfam" id="PF16034">
    <property type="entry name" value="JAKMIP_CC3"/>
    <property type="match status" value="1"/>
</dbReference>
<evidence type="ECO:0000256" key="3">
    <source>
        <dbReference type="SAM" id="Coils"/>
    </source>
</evidence>
<feature type="compositionally biased region" description="Low complexity" evidence="4">
    <location>
        <begin position="994"/>
        <end position="1010"/>
    </location>
</feature>
<comment type="function">
    <text evidence="2">Hydrolase that can remove 'Lys-48'-linked conjugated ubiquitin from proteins.</text>
</comment>
<dbReference type="PANTHER" id="PTHR12473:SF8">
    <property type="entry name" value="UBIQUITIN CARBOXYL-TERMINAL HYDROLASE MINDY-4-RELATED"/>
    <property type="match status" value="1"/>
</dbReference>
<feature type="compositionally biased region" description="Basic and acidic residues" evidence="4">
    <location>
        <begin position="387"/>
        <end position="398"/>
    </location>
</feature>
<accession>A0A7R8CKK8</accession>
<dbReference type="InterPro" id="IPR031994">
    <property type="entry name" value="JAKMIP_C"/>
</dbReference>
<dbReference type="GO" id="GO:0006508">
    <property type="term" value="P:proteolysis"/>
    <property type="evidence" value="ECO:0007669"/>
    <property type="project" value="UniProtKB-KW"/>
</dbReference>
<keyword evidence="3" id="KW-0175">Coiled coil</keyword>
<reference evidence="6" key="1">
    <citation type="submission" date="2021-02" db="EMBL/GenBank/DDBJ databases">
        <authorList>
            <person name="Bekaert M."/>
        </authorList>
    </citation>
    <scope>NUCLEOTIDE SEQUENCE</scope>
    <source>
        <strain evidence="6">IoA-00</strain>
    </source>
</reference>
<feature type="coiled-coil region" evidence="3">
    <location>
        <begin position="105"/>
        <end position="139"/>
    </location>
</feature>
<evidence type="ECO:0000313" key="6">
    <source>
        <dbReference type="EMBL" id="CAF2849426.1"/>
    </source>
</evidence>
<dbReference type="InterPro" id="IPR039785">
    <property type="entry name" value="MINY3/4"/>
</dbReference>
<feature type="coiled-coil region" evidence="3">
    <location>
        <begin position="656"/>
        <end position="820"/>
    </location>
</feature>
<feature type="domain" description="Deubiquitinating enzyme MINDY-3/4 conserved" evidence="5">
    <location>
        <begin position="1571"/>
        <end position="1887"/>
    </location>
</feature>
<dbReference type="EC" id="3.4.19.12" evidence="2"/>
<dbReference type="OrthoDB" id="6424487at2759"/>
<gene>
    <name evidence="6" type="ORF">LSAA_4969</name>
</gene>
<proteinExistence type="inferred from homology"/>
<protein>
    <recommendedName>
        <fullName evidence="2">Ubiquitin carboxyl-terminal hydrolase MINDY</fullName>
        <ecNumber evidence="2">3.4.19.12</ecNumber>
    </recommendedName>
</protein>
<evidence type="ECO:0000313" key="7">
    <source>
        <dbReference type="Proteomes" id="UP000675881"/>
    </source>
</evidence>